<dbReference type="RefSeq" id="WP_263797118.1">
    <property type="nucleotide sequence ID" value="NZ_AP027141.1"/>
</dbReference>
<keyword evidence="1" id="KW-0732">Signal</keyword>
<proteinExistence type="predicted"/>
<protein>
    <recommendedName>
        <fullName evidence="4">WxL domain-containing protein</fullName>
    </recommendedName>
</protein>
<reference evidence="2 3" key="1">
    <citation type="submission" date="2022-12" db="EMBL/GenBank/DDBJ databases">
        <title>Microbacterium terricola strain KV-448 chromosome, complete genome.</title>
        <authorList>
            <person name="Oshima T."/>
            <person name="Moriya T."/>
            <person name="Bessho Y."/>
        </authorList>
    </citation>
    <scope>NUCLEOTIDE SEQUENCE [LARGE SCALE GENOMIC DNA]</scope>
    <source>
        <strain evidence="2 3">KV-448</strain>
    </source>
</reference>
<feature type="signal peptide" evidence="1">
    <location>
        <begin position="1"/>
        <end position="31"/>
    </location>
</feature>
<dbReference type="EMBL" id="AP027141">
    <property type="protein sequence ID" value="BDV32226.1"/>
    <property type="molecule type" value="Genomic_DNA"/>
</dbReference>
<evidence type="ECO:0000256" key="1">
    <source>
        <dbReference type="SAM" id="SignalP"/>
    </source>
</evidence>
<dbReference type="Proteomes" id="UP001317779">
    <property type="component" value="Chromosome"/>
</dbReference>
<sequence length="354" mass="35626">MNITSKKLTASFVAVGLIAAGVLGTSLSASAAGEPDFYLLDAGDGHLLADDQVLAWEDQVISSPGKTIPDLDIPFPGTADATGATLFISPVGQETTIANWSATGDSSLVPGTVGIQSPNLTLSGFTKGNWAGVKAGGTYSLGFAWTKNNGLNLADAGVLFTTIVVQPGGAGNWTFADQSGPVVEPPAHCDEIPTPDDCLKGDIDLEATTVGAEDGALSLEVPAGAKATFGTATLVNHLSTSTAELPEFSVVDERIVSRPGWTLTADVADFTSGSSTFGAEHLGLAPTLVTDAHGAELAAAQTAGSGVYPADFAAADAGKGIGETTFSADLTLVAPVDAPAGTYTSKLTLTLIGD</sequence>
<keyword evidence="3" id="KW-1185">Reference proteome</keyword>
<feature type="chain" id="PRO_5046764916" description="WxL domain-containing protein" evidence="1">
    <location>
        <begin position="32"/>
        <end position="354"/>
    </location>
</feature>
<accession>A0ABM8E359</accession>
<name>A0ABM8E359_9MICO</name>
<evidence type="ECO:0008006" key="4">
    <source>
        <dbReference type="Google" id="ProtNLM"/>
    </source>
</evidence>
<evidence type="ECO:0000313" key="3">
    <source>
        <dbReference type="Proteomes" id="UP001317779"/>
    </source>
</evidence>
<evidence type="ECO:0000313" key="2">
    <source>
        <dbReference type="EMBL" id="BDV32226.1"/>
    </source>
</evidence>
<organism evidence="2 3">
    <name type="scientific">Microbacterium terricola</name>
    <dbReference type="NCBI Taxonomy" id="344163"/>
    <lineage>
        <taxon>Bacteria</taxon>
        <taxon>Bacillati</taxon>
        <taxon>Actinomycetota</taxon>
        <taxon>Actinomycetes</taxon>
        <taxon>Micrococcales</taxon>
        <taxon>Microbacteriaceae</taxon>
        <taxon>Microbacterium</taxon>
    </lineage>
</organism>
<gene>
    <name evidence="2" type="ORF">Microterr_28860</name>
</gene>